<feature type="transmembrane region" description="Helical" evidence="5">
    <location>
        <begin position="69"/>
        <end position="92"/>
    </location>
</feature>
<comment type="subcellular location">
    <subcellularLocation>
        <location evidence="1">Membrane</location>
        <topology evidence="1">Multi-pass membrane protein</topology>
    </subcellularLocation>
</comment>
<name>A0A2H5Y6V2_9CHLR</name>
<proteinExistence type="predicted"/>
<evidence type="ECO:0000256" key="3">
    <source>
        <dbReference type="ARBA" id="ARBA00022989"/>
    </source>
</evidence>
<dbReference type="InterPro" id="IPR019109">
    <property type="entry name" value="MamF_MmsF"/>
</dbReference>
<evidence type="ECO:0000313" key="6">
    <source>
        <dbReference type="EMBL" id="GBD09167.1"/>
    </source>
</evidence>
<evidence type="ECO:0000313" key="7">
    <source>
        <dbReference type="Proteomes" id="UP000236642"/>
    </source>
</evidence>
<keyword evidence="4 5" id="KW-0472">Membrane</keyword>
<dbReference type="Pfam" id="PF09685">
    <property type="entry name" value="MamF_MmsF"/>
    <property type="match status" value="1"/>
</dbReference>
<gene>
    <name evidence="6" type="ORF">HRbin22_01415</name>
</gene>
<keyword evidence="3 5" id="KW-1133">Transmembrane helix</keyword>
<evidence type="ECO:0008006" key="8">
    <source>
        <dbReference type="Google" id="ProtNLM"/>
    </source>
</evidence>
<comment type="caution">
    <text evidence="6">The sequence shown here is derived from an EMBL/GenBank/DDBJ whole genome shotgun (WGS) entry which is preliminary data.</text>
</comment>
<keyword evidence="2 5" id="KW-0812">Transmembrane</keyword>
<organism evidence="6 7">
    <name type="scientific">Candidatus Thermoflexus japonica</name>
    <dbReference type="NCBI Taxonomy" id="2035417"/>
    <lineage>
        <taxon>Bacteria</taxon>
        <taxon>Bacillati</taxon>
        <taxon>Chloroflexota</taxon>
        <taxon>Thermoflexia</taxon>
        <taxon>Thermoflexales</taxon>
        <taxon>Thermoflexaceae</taxon>
        <taxon>Thermoflexus</taxon>
    </lineage>
</organism>
<dbReference type="AlphaFoldDB" id="A0A2H5Y6V2"/>
<evidence type="ECO:0000256" key="4">
    <source>
        <dbReference type="ARBA" id="ARBA00023136"/>
    </source>
</evidence>
<protein>
    <recommendedName>
        <fullName evidence="8">DUF4870 domain-containing protein</fullName>
    </recommendedName>
</protein>
<sequence>MNEHPSLPPSEAGLSAEERQWAMLAHLSVLLNLVTGLGGPIAAFLIYLFYRERSRYVAFHALQSLVFQLFAWVAAGAVAGITWALGLALTALVVGVCLYPFACLFTLIPLGALVYGIVAAIACSRGEDFRYWLIGDWVAASFG</sequence>
<dbReference type="EMBL" id="BEHY01000029">
    <property type="protein sequence ID" value="GBD09167.1"/>
    <property type="molecule type" value="Genomic_DNA"/>
</dbReference>
<feature type="transmembrane region" description="Helical" evidence="5">
    <location>
        <begin position="20"/>
        <end position="49"/>
    </location>
</feature>
<accession>A0A2H5Y6V2</accession>
<evidence type="ECO:0000256" key="1">
    <source>
        <dbReference type="ARBA" id="ARBA00004141"/>
    </source>
</evidence>
<reference evidence="7" key="1">
    <citation type="submission" date="2017-09" db="EMBL/GenBank/DDBJ databases">
        <title>Metaegenomics of thermophilic ammonia-oxidizing enrichment culture.</title>
        <authorList>
            <person name="Kato S."/>
            <person name="Suzuki K."/>
        </authorList>
    </citation>
    <scope>NUCLEOTIDE SEQUENCE [LARGE SCALE GENOMIC DNA]</scope>
</reference>
<evidence type="ECO:0000256" key="2">
    <source>
        <dbReference type="ARBA" id="ARBA00022692"/>
    </source>
</evidence>
<evidence type="ECO:0000256" key="5">
    <source>
        <dbReference type="SAM" id="Phobius"/>
    </source>
</evidence>
<dbReference type="Proteomes" id="UP000236642">
    <property type="component" value="Unassembled WGS sequence"/>
</dbReference>
<feature type="transmembrane region" description="Helical" evidence="5">
    <location>
        <begin position="98"/>
        <end position="123"/>
    </location>
</feature>